<keyword evidence="1" id="KW-1133">Transmembrane helix</keyword>
<dbReference type="OrthoDB" id="5126014at2"/>
<dbReference type="RefSeq" id="WP_139168052.1">
    <property type="nucleotide sequence ID" value="NZ_FMYG01000003.1"/>
</dbReference>
<name>A0A1G6JFD2_9MICO</name>
<feature type="transmembrane region" description="Helical" evidence="1">
    <location>
        <begin position="44"/>
        <end position="67"/>
    </location>
</feature>
<proteinExistence type="predicted"/>
<evidence type="ECO:0000313" key="2">
    <source>
        <dbReference type="EMBL" id="SDC16626.1"/>
    </source>
</evidence>
<dbReference type="Proteomes" id="UP000183203">
    <property type="component" value="Unassembled WGS sequence"/>
</dbReference>
<sequence>MKARRDAGQRALVVLTLALVAIAAAYGLSWLARATPGVTWTVSWDVWTVASAVGTIGATAVALWLAVRGIRSERDRASRVVSAWVSDEYLPDPETHRYRREAVLHVANESDEPVFGARVSVVVGEDGVRLGPLAAPSIISVIPPRRELKFDISTALRAHENSWMPRAELFFKDPYGRRWLRNADGDLREVTGEKSELVHDGENDMRQVGDLQSQENPLVIAMMWLEAVRDGRLDDVEFTSAPEADWWQSTDWAALADRLRDTQPTSFVDYPAASVARVKVTDDVSLQGMVVRGEGVVLDGGSWITLTRSALRGWRVFAIGRAVRPDDVALPDDAFG</sequence>
<dbReference type="AlphaFoldDB" id="A0A1G6JFD2"/>
<dbReference type="EMBL" id="FMYG01000003">
    <property type="protein sequence ID" value="SDC16626.1"/>
    <property type="molecule type" value="Genomic_DNA"/>
</dbReference>
<reference evidence="2 3" key="1">
    <citation type="submission" date="2016-09" db="EMBL/GenBank/DDBJ databases">
        <authorList>
            <person name="Capua I."/>
            <person name="De Benedictis P."/>
            <person name="Joannis T."/>
            <person name="Lombin L.H."/>
            <person name="Cattoli G."/>
        </authorList>
    </citation>
    <scope>NUCLEOTIDE SEQUENCE [LARGE SCALE GENOMIC DNA]</scope>
    <source>
        <strain evidence="2 3">NIO-1002</strain>
    </source>
</reference>
<keyword evidence="1" id="KW-0812">Transmembrane</keyword>
<accession>A0A1G6JFD2</accession>
<gene>
    <name evidence="2" type="ORF">SAMN05216418_1788</name>
</gene>
<organism evidence="2 3">
    <name type="scientific">Microbacterium enclense</name>
    <dbReference type="NCBI Taxonomy" id="993073"/>
    <lineage>
        <taxon>Bacteria</taxon>
        <taxon>Bacillati</taxon>
        <taxon>Actinomycetota</taxon>
        <taxon>Actinomycetes</taxon>
        <taxon>Micrococcales</taxon>
        <taxon>Microbacteriaceae</taxon>
        <taxon>Microbacterium</taxon>
    </lineage>
</organism>
<evidence type="ECO:0000313" key="3">
    <source>
        <dbReference type="Proteomes" id="UP000183203"/>
    </source>
</evidence>
<evidence type="ECO:0000256" key="1">
    <source>
        <dbReference type="SAM" id="Phobius"/>
    </source>
</evidence>
<protein>
    <submittedName>
        <fullName evidence="2">Uncharacterized protein</fullName>
    </submittedName>
</protein>
<keyword evidence="1" id="KW-0472">Membrane</keyword>